<name>A0ABQ4I154_9ACTN</name>
<evidence type="ECO:0000256" key="1">
    <source>
        <dbReference type="SAM" id="MobiDB-lite"/>
    </source>
</evidence>
<evidence type="ECO:0000313" key="2">
    <source>
        <dbReference type="EMBL" id="GIJ11610.1"/>
    </source>
</evidence>
<proteinExistence type="predicted"/>
<sequence length="103" mass="9602">MGGGATCDGAGGPDSTEVGGASGTTGGGGAADPCGEPCWGGAVAEAGPPVTGRSTAGADADEEVERTGAAVDASCGFHSVERAARDTVGASSAPWPVRLAGPE</sequence>
<feature type="compositionally biased region" description="Gly residues" evidence="1">
    <location>
        <begin position="1"/>
        <end position="12"/>
    </location>
</feature>
<dbReference type="Proteomes" id="UP000647017">
    <property type="component" value="Unassembled WGS sequence"/>
</dbReference>
<comment type="caution">
    <text evidence="2">The sequence shown here is derived from an EMBL/GenBank/DDBJ whole genome shotgun (WGS) entry which is preliminary data.</text>
</comment>
<dbReference type="EMBL" id="BOOZ01000035">
    <property type="protein sequence ID" value="GIJ11610.1"/>
    <property type="molecule type" value="Genomic_DNA"/>
</dbReference>
<feature type="compositionally biased region" description="Gly residues" evidence="1">
    <location>
        <begin position="20"/>
        <end position="30"/>
    </location>
</feature>
<keyword evidence="3" id="KW-1185">Reference proteome</keyword>
<evidence type="ECO:0000313" key="3">
    <source>
        <dbReference type="Proteomes" id="UP000647017"/>
    </source>
</evidence>
<feature type="region of interest" description="Disordered" evidence="1">
    <location>
        <begin position="1"/>
        <end position="67"/>
    </location>
</feature>
<reference evidence="2 3" key="1">
    <citation type="submission" date="2021-01" db="EMBL/GenBank/DDBJ databases">
        <title>Whole genome shotgun sequence of Verrucosispora andamanensis NBRC 109075.</title>
        <authorList>
            <person name="Komaki H."/>
            <person name="Tamura T."/>
        </authorList>
    </citation>
    <scope>NUCLEOTIDE SEQUENCE [LARGE SCALE GENOMIC DNA]</scope>
    <source>
        <strain evidence="2 3">NBRC 109075</strain>
    </source>
</reference>
<protein>
    <submittedName>
        <fullName evidence="2">Uncharacterized protein</fullName>
    </submittedName>
</protein>
<accession>A0ABQ4I154</accession>
<gene>
    <name evidence="2" type="ORF">Van01_48240</name>
</gene>
<organism evidence="2 3">
    <name type="scientific">Micromonospora andamanensis</name>
    <dbReference type="NCBI Taxonomy" id="1287068"/>
    <lineage>
        <taxon>Bacteria</taxon>
        <taxon>Bacillati</taxon>
        <taxon>Actinomycetota</taxon>
        <taxon>Actinomycetes</taxon>
        <taxon>Micromonosporales</taxon>
        <taxon>Micromonosporaceae</taxon>
        <taxon>Micromonospora</taxon>
    </lineage>
</organism>